<name>A0A7T8HMU6_CALRO</name>
<accession>A0A7T8HMU6</accession>
<protein>
    <submittedName>
        <fullName evidence="1">Uncharacterized protein</fullName>
    </submittedName>
</protein>
<feature type="non-terminal residue" evidence="1">
    <location>
        <position position="55"/>
    </location>
</feature>
<proteinExistence type="predicted"/>
<keyword evidence="2" id="KW-1185">Reference proteome</keyword>
<evidence type="ECO:0000313" key="1">
    <source>
        <dbReference type="EMBL" id="QQP52711.1"/>
    </source>
</evidence>
<dbReference type="EMBL" id="CP045892">
    <property type="protein sequence ID" value="QQP52711.1"/>
    <property type="molecule type" value="Genomic_DNA"/>
</dbReference>
<gene>
    <name evidence="1" type="ORF">FKW44_004944</name>
</gene>
<evidence type="ECO:0000313" key="2">
    <source>
        <dbReference type="Proteomes" id="UP000595437"/>
    </source>
</evidence>
<dbReference type="AlphaFoldDB" id="A0A7T8HMU6"/>
<reference evidence="2" key="1">
    <citation type="submission" date="2021-01" db="EMBL/GenBank/DDBJ databases">
        <title>Caligus Genome Assembly.</title>
        <authorList>
            <person name="Gallardo-Escarate C."/>
        </authorList>
    </citation>
    <scope>NUCLEOTIDE SEQUENCE [LARGE SCALE GENOMIC DNA]</scope>
</reference>
<organism evidence="1 2">
    <name type="scientific">Caligus rogercresseyi</name>
    <name type="common">Sea louse</name>
    <dbReference type="NCBI Taxonomy" id="217165"/>
    <lineage>
        <taxon>Eukaryota</taxon>
        <taxon>Metazoa</taxon>
        <taxon>Ecdysozoa</taxon>
        <taxon>Arthropoda</taxon>
        <taxon>Crustacea</taxon>
        <taxon>Multicrustacea</taxon>
        <taxon>Hexanauplia</taxon>
        <taxon>Copepoda</taxon>
        <taxon>Siphonostomatoida</taxon>
        <taxon>Caligidae</taxon>
        <taxon>Caligus</taxon>
    </lineage>
</organism>
<sequence>MCRHCPATLLSNTAKACDRKLKVCIAAFDFSAALQPLREGMHLIKCSEGSKDNGR</sequence>
<dbReference type="Proteomes" id="UP000595437">
    <property type="component" value="Chromosome 3"/>
</dbReference>